<dbReference type="InterPro" id="IPR036388">
    <property type="entry name" value="WH-like_DNA-bd_sf"/>
</dbReference>
<dbReference type="EMBL" id="CP003273">
    <property type="protein sequence ID" value="AGL02192.1"/>
    <property type="molecule type" value="Genomic_DNA"/>
</dbReference>
<feature type="domain" description="Transcription regulator PadR N-terminal" evidence="2">
    <location>
        <begin position="23"/>
        <end position="95"/>
    </location>
</feature>
<organism evidence="3 4">
    <name type="scientific">Desulfoscipio gibsoniae DSM 7213</name>
    <dbReference type="NCBI Taxonomy" id="767817"/>
    <lineage>
        <taxon>Bacteria</taxon>
        <taxon>Bacillati</taxon>
        <taxon>Bacillota</taxon>
        <taxon>Clostridia</taxon>
        <taxon>Eubacteriales</taxon>
        <taxon>Desulfallaceae</taxon>
        <taxon>Desulfoscipio</taxon>
    </lineage>
</organism>
<dbReference type="OrthoDB" id="9808017at2"/>
<accession>R4KKT9</accession>
<keyword evidence="4" id="KW-1185">Reference proteome</keyword>
<dbReference type="Proteomes" id="UP000013520">
    <property type="component" value="Chromosome"/>
</dbReference>
<evidence type="ECO:0000259" key="2">
    <source>
        <dbReference type="Pfam" id="PF03551"/>
    </source>
</evidence>
<dbReference type="eggNOG" id="COG1695">
    <property type="taxonomic scope" value="Bacteria"/>
</dbReference>
<dbReference type="KEGG" id="dgi:Desgi_2791"/>
<feature type="coiled-coil region" evidence="1">
    <location>
        <begin position="90"/>
        <end position="120"/>
    </location>
</feature>
<evidence type="ECO:0000313" key="3">
    <source>
        <dbReference type="EMBL" id="AGL02192.1"/>
    </source>
</evidence>
<proteinExistence type="predicted"/>
<dbReference type="STRING" id="767817.Desgi_2791"/>
<dbReference type="PANTHER" id="PTHR33169:SF14">
    <property type="entry name" value="TRANSCRIPTIONAL REGULATOR RV3488"/>
    <property type="match status" value="1"/>
</dbReference>
<dbReference type="Pfam" id="PF03551">
    <property type="entry name" value="PadR"/>
    <property type="match status" value="1"/>
</dbReference>
<dbReference type="AlphaFoldDB" id="R4KKT9"/>
<name>R4KKT9_9FIRM</name>
<dbReference type="Gene3D" id="1.10.10.10">
    <property type="entry name" value="Winged helix-like DNA-binding domain superfamily/Winged helix DNA-binding domain"/>
    <property type="match status" value="1"/>
</dbReference>
<dbReference type="HOGENOM" id="CLU_063440_5_0_9"/>
<keyword evidence="1" id="KW-0175">Coiled coil</keyword>
<evidence type="ECO:0000313" key="4">
    <source>
        <dbReference type="Proteomes" id="UP000013520"/>
    </source>
</evidence>
<protein>
    <submittedName>
        <fullName evidence="3">Putative transcriptional regulator</fullName>
    </submittedName>
</protein>
<dbReference type="InterPro" id="IPR005149">
    <property type="entry name" value="Tscrpt_reg_PadR_N"/>
</dbReference>
<dbReference type="InterPro" id="IPR036390">
    <property type="entry name" value="WH_DNA-bd_sf"/>
</dbReference>
<reference evidence="3 4" key="1">
    <citation type="submission" date="2012-01" db="EMBL/GenBank/DDBJ databases">
        <title>Complete sequence of Desulfotomaculum gibsoniae DSM 7213.</title>
        <authorList>
            <consortium name="US DOE Joint Genome Institute"/>
            <person name="Lucas S."/>
            <person name="Han J."/>
            <person name="Lapidus A."/>
            <person name="Cheng J.-F."/>
            <person name="Goodwin L."/>
            <person name="Pitluck S."/>
            <person name="Peters L."/>
            <person name="Ovchinnikova G."/>
            <person name="Teshima H."/>
            <person name="Detter J.C."/>
            <person name="Han C."/>
            <person name="Tapia R."/>
            <person name="Land M."/>
            <person name="Hauser L."/>
            <person name="Kyrpides N."/>
            <person name="Ivanova N."/>
            <person name="Pagani I."/>
            <person name="Parshina S."/>
            <person name="Plugge C."/>
            <person name="Muyzer G."/>
            <person name="Kuever J."/>
            <person name="Ivanova A."/>
            <person name="Nazina T."/>
            <person name="Klenk H.-P."/>
            <person name="Brambilla E."/>
            <person name="Spring S."/>
            <person name="Stams A.F."/>
            <person name="Woyke T."/>
        </authorList>
    </citation>
    <scope>NUCLEOTIDE SEQUENCE [LARGE SCALE GENOMIC DNA]</scope>
    <source>
        <strain evidence="3 4">DSM 7213</strain>
    </source>
</reference>
<evidence type="ECO:0000256" key="1">
    <source>
        <dbReference type="SAM" id="Coils"/>
    </source>
</evidence>
<dbReference type="InterPro" id="IPR052509">
    <property type="entry name" value="Metal_resp_DNA-bind_regulator"/>
</dbReference>
<sequence length="127" mass="14431">MAAEKTENGASVSLDRMIQPMLLLLILKKPTHGYELIQSFNALHEGEIVEPGTIYRNLRRMEKDEFVVSSWEAAESGPARRKYTITGKGLKALQEAVLKLEQQKRQIEDYLSEYNNLVTKGGYSDEN</sequence>
<dbReference type="PANTHER" id="PTHR33169">
    <property type="entry name" value="PADR-FAMILY TRANSCRIPTIONAL REGULATOR"/>
    <property type="match status" value="1"/>
</dbReference>
<dbReference type="SUPFAM" id="SSF46785">
    <property type="entry name" value="Winged helix' DNA-binding domain"/>
    <property type="match status" value="1"/>
</dbReference>
<gene>
    <name evidence="3" type="ORF">Desgi_2791</name>
</gene>
<dbReference type="RefSeq" id="WP_006523625.1">
    <property type="nucleotide sequence ID" value="NC_021184.1"/>
</dbReference>